<proteinExistence type="inferred from homology"/>
<dbReference type="RefSeq" id="WP_241563883.1">
    <property type="nucleotide sequence ID" value="NZ_SAUN01000001.1"/>
</dbReference>
<dbReference type="Proteomes" id="UP000284824">
    <property type="component" value="Unassembled WGS sequence"/>
</dbReference>
<keyword evidence="8" id="KW-1185">Reference proteome</keyword>
<dbReference type="AlphaFoldDB" id="A0A438LZ66"/>
<evidence type="ECO:0000256" key="6">
    <source>
        <dbReference type="RuleBase" id="RU364048"/>
    </source>
</evidence>
<dbReference type="Pfam" id="PF03055">
    <property type="entry name" value="RPE65"/>
    <property type="match status" value="1"/>
</dbReference>
<name>A0A438LZ66_9ACTN</name>
<comment type="similarity">
    <text evidence="1 6">Belongs to the carotenoid oxygenase family.</text>
</comment>
<dbReference type="GO" id="GO:0016121">
    <property type="term" value="P:carotene catabolic process"/>
    <property type="evidence" value="ECO:0007669"/>
    <property type="project" value="TreeGrafter"/>
</dbReference>
<dbReference type="PANTHER" id="PTHR10543">
    <property type="entry name" value="BETA-CAROTENE DIOXYGENASE"/>
    <property type="match status" value="1"/>
</dbReference>
<evidence type="ECO:0000313" key="7">
    <source>
        <dbReference type="EMBL" id="RVX38810.1"/>
    </source>
</evidence>
<feature type="binding site" evidence="5">
    <location>
        <position position="152"/>
    </location>
    <ligand>
        <name>Fe cation</name>
        <dbReference type="ChEBI" id="CHEBI:24875"/>
        <note>catalytic</note>
    </ligand>
</feature>
<dbReference type="GO" id="GO:0010436">
    <property type="term" value="F:carotenoid dioxygenase activity"/>
    <property type="evidence" value="ECO:0007669"/>
    <property type="project" value="TreeGrafter"/>
</dbReference>
<protein>
    <recommendedName>
        <fullName evidence="6">Dioxygenase</fullName>
        <ecNumber evidence="6">1.13.11.-</ecNumber>
    </recommendedName>
</protein>
<dbReference type="EMBL" id="SAUN01000001">
    <property type="protein sequence ID" value="RVX38810.1"/>
    <property type="molecule type" value="Genomic_DNA"/>
</dbReference>
<reference evidence="7 8" key="1">
    <citation type="submission" date="2019-01" db="EMBL/GenBank/DDBJ databases">
        <title>Sequencing the genomes of 1000 actinobacteria strains.</title>
        <authorList>
            <person name="Klenk H.-P."/>
        </authorList>
    </citation>
    <scope>NUCLEOTIDE SEQUENCE [LARGE SCALE GENOMIC DNA]</scope>
    <source>
        <strain evidence="7 8">DSM 43925</strain>
    </source>
</reference>
<accession>A0A438LZ66</accession>
<keyword evidence="6 7" id="KW-0223">Dioxygenase</keyword>
<comment type="cofactor">
    <cofactor evidence="5 6">
        <name>Fe(2+)</name>
        <dbReference type="ChEBI" id="CHEBI:29033"/>
    </cofactor>
    <text evidence="5 6">Binds 1 Fe(2+) ion per subunit.</text>
</comment>
<evidence type="ECO:0000256" key="5">
    <source>
        <dbReference type="PIRSR" id="PIRSR604294-1"/>
    </source>
</evidence>
<organism evidence="7 8">
    <name type="scientific">Nonomuraea polychroma</name>
    <dbReference type="NCBI Taxonomy" id="46176"/>
    <lineage>
        <taxon>Bacteria</taxon>
        <taxon>Bacillati</taxon>
        <taxon>Actinomycetota</taxon>
        <taxon>Actinomycetes</taxon>
        <taxon>Streptosporangiales</taxon>
        <taxon>Streptosporangiaceae</taxon>
        <taxon>Nonomuraea</taxon>
    </lineage>
</organism>
<dbReference type="GO" id="GO:0046872">
    <property type="term" value="F:metal ion binding"/>
    <property type="evidence" value="ECO:0007669"/>
    <property type="project" value="UniProtKB-KW"/>
</dbReference>
<feature type="binding site" evidence="5">
    <location>
        <position position="443"/>
    </location>
    <ligand>
        <name>Fe cation</name>
        <dbReference type="ChEBI" id="CHEBI:24875"/>
        <note>catalytic</note>
    </ligand>
</feature>
<keyword evidence="4 5" id="KW-0408">Iron</keyword>
<sequence>MSSDKMSVDLAKPYLAGHYEPVADETTARELTVHGAIPPELEGRYFRNGHNPKPGVTPSHWFKGTGMIHGVRLSGGRAEWYRNRWVRTPYLDGVPFTGTNPEVSAAGTNIIHHGGRYLALQEANLPWEVTAELETVGPYDFGGKLTTAMTAHPKEDPVTGELFFFGYSPFPPYLTFYVASPTGEITRAEVIDGAGPSLMHDFAITADHVIWLDLPVVFDMAEHSGIPYRWSDTYQPRIGVMPRSGPAEVTWFEVEPGALLHVSNAYTDQRGRVVVEGPRYDRSAWESSWKWWIGAPGHGVTPEAGSVHHRWILDPATGRATEEPLDALVTEFPTINETVLGRPSRYSYAVAFPGAGLDRFAVVKYDTSTGERHLHSFTPDQMPGEAVFVPAEDGVAEDDGYLLTITSDLRANASQLLILDASDLRGGPIATVELPRRVPAGIHGNWLPDHH</sequence>
<feature type="binding site" evidence="5">
    <location>
        <position position="200"/>
    </location>
    <ligand>
        <name>Fe cation</name>
        <dbReference type="ChEBI" id="CHEBI:24875"/>
        <note>catalytic</note>
    </ligand>
</feature>
<evidence type="ECO:0000256" key="1">
    <source>
        <dbReference type="ARBA" id="ARBA00006787"/>
    </source>
</evidence>
<keyword evidence="2 5" id="KW-0479">Metal-binding</keyword>
<dbReference type="InterPro" id="IPR004294">
    <property type="entry name" value="Carotenoid_Oase"/>
</dbReference>
<dbReference type="EC" id="1.13.11.-" evidence="6"/>
<evidence type="ECO:0000256" key="3">
    <source>
        <dbReference type="ARBA" id="ARBA00023002"/>
    </source>
</evidence>
<evidence type="ECO:0000256" key="2">
    <source>
        <dbReference type="ARBA" id="ARBA00022723"/>
    </source>
</evidence>
<gene>
    <name evidence="7" type="ORF">EDD27_1138</name>
</gene>
<evidence type="ECO:0000256" key="4">
    <source>
        <dbReference type="ARBA" id="ARBA00023004"/>
    </source>
</evidence>
<evidence type="ECO:0000313" key="8">
    <source>
        <dbReference type="Proteomes" id="UP000284824"/>
    </source>
</evidence>
<comment type="caution">
    <text evidence="7">The sequence shown here is derived from an EMBL/GenBank/DDBJ whole genome shotgun (WGS) entry which is preliminary data.</text>
</comment>
<feature type="binding site" evidence="5">
    <location>
        <position position="261"/>
    </location>
    <ligand>
        <name>Fe cation</name>
        <dbReference type="ChEBI" id="CHEBI:24875"/>
        <note>catalytic</note>
    </ligand>
</feature>
<dbReference type="PANTHER" id="PTHR10543:SF89">
    <property type="entry name" value="CAROTENOID 9,10(9',10')-CLEAVAGE DIOXYGENASE 1"/>
    <property type="match status" value="1"/>
</dbReference>
<keyword evidence="3 6" id="KW-0560">Oxidoreductase</keyword>